<evidence type="ECO:0000256" key="7">
    <source>
        <dbReference type="ARBA" id="ARBA00036634"/>
    </source>
</evidence>
<comment type="subcellular location">
    <subcellularLocation>
        <location evidence="1">Endomembrane system</location>
        <topology evidence="1">Multi-pass membrane protein</topology>
    </subcellularLocation>
</comment>
<evidence type="ECO:0000256" key="6">
    <source>
        <dbReference type="ARBA" id="ARBA00023136"/>
    </source>
</evidence>
<reference evidence="13" key="1">
    <citation type="submission" date="2025-08" db="UniProtKB">
        <authorList>
            <consortium name="RefSeq"/>
        </authorList>
    </citation>
    <scope>IDENTIFICATION</scope>
    <source>
        <tissue evidence="13">Kidney</tissue>
    </source>
</reference>
<keyword evidence="3" id="KW-0813">Transport</keyword>
<dbReference type="GO" id="GO:0005886">
    <property type="term" value="C:plasma membrane"/>
    <property type="evidence" value="ECO:0007669"/>
    <property type="project" value="TreeGrafter"/>
</dbReference>
<evidence type="ECO:0000313" key="13">
    <source>
        <dbReference type="RefSeq" id="XP_023386798.1"/>
    </source>
</evidence>
<dbReference type="GO" id="GO:0012505">
    <property type="term" value="C:endomembrane system"/>
    <property type="evidence" value="ECO:0007669"/>
    <property type="project" value="UniProtKB-SubCell"/>
</dbReference>
<accession>A0A6P6CHM6</accession>
<feature type="domain" description="CSC1/OSCA1-like N-terminal transmembrane" evidence="10">
    <location>
        <begin position="186"/>
        <end position="288"/>
    </location>
</feature>
<gene>
    <name evidence="13" type="primary">TMEM63A</name>
</gene>
<feature type="transmembrane region" description="Helical" evidence="8">
    <location>
        <begin position="700"/>
        <end position="724"/>
    </location>
</feature>
<feature type="transmembrane region" description="Helical" evidence="8">
    <location>
        <begin position="615"/>
        <end position="645"/>
    </location>
</feature>
<dbReference type="KEGG" id="pvp:105292613"/>
<dbReference type="InterPro" id="IPR032880">
    <property type="entry name" value="CSC1/OSCA1-like_N"/>
</dbReference>
<evidence type="ECO:0000256" key="5">
    <source>
        <dbReference type="ARBA" id="ARBA00022989"/>
    </source>
</evidence>
<keyword evidence="4 8" id="KW-0812">Transmembrane</keyword>
<name>A0A6P6CHM6_PTEVA</name>
<comment type="catalytic activity">
    <reaction evidence="7">
        <text>Ca(2+)(in) = Ca(2+)(out)</text>
        <dbReference type="Rhea" id="RHEA:29671"/>
        <dbReference type="ChEBI" id="CHEBI:29108"/>
    </reaction>
</comment>
<dbReference type="PANTHER" id="PTHR13018">
    <property type="entry name" value="PROBABLE MEMBRANE PROTEIN DUF221-RELATED"/>
    <property type="match status" value="1"/>
</dbReference>
<protein>
    <submittedName>
        <fullName evidence="13">CSC1-like protein 1</fullName>
    </submittedName>
</protein>
<dbReference type="GO" id="GO:0005227">
    <property type="term" value="F:calcium-activated cation channel activity"/>
    <property type="evidence" value="ECO:0007669"/>
    <property type="project" value="InterPro"/>
</dbReference>
<evidence type="ECO:0000256" key="1">
    <source>
        <dbReference type="ARBA" id="ARBA00004127"/>
    </source>
</evidence>
<dbReference type="OrthoDB" id="1689567at2759"/>
<keyword evidence="12" id="KW-1185">Reference proteome</keyword>
<organism evidence="12 13">
    <name type="scientific">Pteropus vampyrus</name>
    <name type="common">Large flying fox</name>
    <dbReference type="NCBI Taxonomy" id="132908"/>
    <lineage>
        <taxon>Eukaryota</taxon>
        <taxon>Metazoa</taxon>
        <taxon>Chordata</taxon>
        <taxon>Craniata</taxon>
        <taxon>Vertebrata</taxon>
        <taxon>Euteleostomi</taxon>
        <taxon>Mammalia</taxon>
        <taxon>Eutheria</taxon>
        <taxon>Laurasiatheria</taxon>
        <taxon>Chiroptera</taxon>
        <taxon>Yinpterochiroptera</taxon>
        <taxon>Pteropodoidea</taxon>
        <taxon>Pteropodidae</taxon>
        <taxon>Pteropodinae</taxon>
        <taxon>Pteropus</taxon>
    </lineage>
</organism>
<proteinExistence type="inferred from homology"/>
<dbReference type="InterPro" id="IPR003864">
    <property type="entry name" value="CSC1/OSCA1-like_7TM"/>
</dbReference>
<dbReference type="GeneID" id="105292613"/>
<evidence type="ECO:0000256" key="4">
    <source>
        <dbReference type="ARBA" id="ARBA00022692"/>
    </source>
</evidence>
<dbReference type="SUPFAM" id="SSF54928">
    <property type="entry name" value="RNA-binding domain, RBD"/>
    <property type="match status" value="1"/>
</dbReference>
<keyword evidence="5 8" id="KW-1133">Transmembrane helix</keyword>
<dbReference type="Gene3D" id="3.30.70.330">
    <property type="match status" value="1"/>
</dbReference>
<dbReference type="InterPro" id="IPR027815">
    <property type="entry name" value="CSC1/OSCA1-like_cyt"/>
</dbReference>
<dbReference type="Pfam" id="PF14703">
    <property type="entry name" value="PHM7_cyt"/>
    <property type="match status" value="1"/>
</dbReference>
<feature type="transmembrane region" description="Helical" evidence="8">
    <location>
        <begin position="270"/>
        <end position="289"/>
    </location>
</feature>
<evidence type="ECO:0000259" key="9">
    <source>
        <dbReference type="Pfam" id="PF02714"/>
    </source>
</evidence>
<feature type="domain" description="CSC1/OSCA1-like cytosolic" evidence="11">
    <location>
        <begin position="306"/>
        <end position="487"/>
    </location>
</feature>
<feature type="transmembrane region" description="Helical" evidence="8">
    <location>
        <begin position="533"/>
        <end position="556"/>
    </location>
</feature>
<dbReference type="GO" id="GO:0003676">
    <property type="term" value="F:nucleic acid binding"/>
    <property type="evidence" value="ECO:0007669"/>
    <property type="project" value="InterPro"/>
</dbReference>
<evidence type="ECO:0000259" key="10">
    <source>
        <dbReference type="Pfam" id="PF13967"/>
    </source>
</evidence>
<dbReference type="InterPro" id="IPR012677">
    <property type="entry name" value="Nucleotide-bd_a/b_plait_sf"/>
</dbReference>
<dbReference type="RefSeq" id="XP_023386798.1">
    <property type="nucleotide sequence ID" value="XM_023531030.1"/>
</dbReference>
<feature type="transmembrane region" description="Helical" evidence="8">
    <location>
        <begin position="224"/>
        <end position="250"/>
    </location>
</feature>
<dbReference type="Pfam" id="PF02714">
    <property type="entry name" value="RSN1_7TM"/>
    <property type="match status" value="1"/>
</dbReference>
<evidence type="ECO:0000313" key="12">
    <source>
        <dbReference type="Proteomes" id="UP000515202"/>
    </source>
</evidence>
<dbReference type="CTD" id="9725"/>
<dbReference type="InterPro" id="IPR045122">
    <property type="entry name" value="Csc1-like"/>
</dbReference>
<feature type="transmembrane region" description="Helical" evidence="8">
    <location>
        <begin position="666"/>
        <end position="688"/>
    </location>
</feature>
<dbReference type="Pfam" id="PF13967">
    <property type="entry name" value="RSN1_TM"/>
    <property type="match status" value="1"/>
</dbReference>
<keyword evidence="6 8" id="KW-0472">Membrane</keyword>
<dbReference type="Proteomes" id="UP000515202">
    <property type="component" value="Unplaced"/>
</dbReference>
<dbReference type="PANTHER" id="PTHR13018:SF24">
    <property type="entry name" value="CSC1-LIKE PROTEIN 1"/>
    <property type="match status" value="1"/>
</dbReference>
<evidence type="ECO:0000256" key="8">
    <source>
        <dbReference type="SAM" id="Phobius"/>
    </source>
</evidence>
<comment type="similarity">
    <text evidence="2">Belongs to the CSC1 (TC 1.A.17) family.</text>
</comment>
<evidence type="ECO:0000259" key="11">
    <source>
        <dbReference type="Pfam" id="PF14703"/>
    </source>
</evidence>
<dbReference type="InterPro" id="IPR035979">
    <property type="entry name" value="RBD_domain_sf"/>
</dbReference>
<dbReference type="AlphaFoldDB" id="A0A6P6CHM6"/>
<evidence type="ECO:0000256" key="3">
    <source>
        <dbReference type="ARBA" id="ARBA00022448"/>
    </source>
</evidence>
<sequence>MTDPPFLELWQSKAMSVRDRLGIGGQRNDSYCYNSAKNSTVLQGVTFGGIPTVLLIDVSCFLVRPLVNHVLPFTPQLLLHPGPLGNSGKEPRHTWAYIPVLPVTSSVTSGVFHSSSGPQVSALYRGGSGSHLRESWRRLNKARYEEEDAHHCSFDYFHHRRVISLSSESRFQRLSSSSSLGQQDFESELGCCPWLTAIFRLHDDQILEWCGEDAIHYLSFQRHIIFLLVAVSCLSLCVILPVNLSGNLLGKDPYSFGRTTIANLQTDNDLLWLHTIFAVIYLFLTVGFMRHHTQSIKYKEENLVRRTLFITGLPRHATKETVESHFRDAYPTCGVVEVRLCYDVAKLIYLCKERKKTEKSLTYYTNLQVKTGQRTLINPKPCGQFCCCEVQGCEREDAISYYTRMKDKLMGRITEEECRVQDQPLGMAFVTFQEKSMATYILKDFNACKCQGLRCKGEPQPSPHSRELCISKWTVAFATYPEDICWDPVISQFFPTLLLWSFSALLPSIVYYSTLLESHWSKSGENRIMMTKVYIFLIFMVLILPSLGLTSLDFFFRWLFDKTSSEASIRLEFLAGLGLGGAFGHIPWELPHFVNVTPHHLLQNQAFEYEFGAMYAWMLCVFTVIMAYSITCPIIAPFGLIYILLKHMVDRHNLYFVYLPAKLEKRIHFAAVNQALAAPILCLFWLYFFSFLRLGMTAPATLFTFLVVLLTILVCLAYTCFGCFKHLSPLNYKTEESASDKGSDGSAHVPPPFTPYVPRILNGLSSERTALSPQQQQNYGAIHNISGTVPGPCLAQSPADSMVAAYQEA</sequence>
<evidence type="ECO:0000256" key="2">
    <source>
        <dbReference type="ARBA" id="ARBA00007779"/>
    </source>
</evidence>
<feature type="domain" description="CSC1/OSCA1-like 7TM region" evidence="9">
    <location>
        <begin position="593"/>
        <end position="696"/>
    </location>
</feature>